<keyword evidence="3" id="KW-1185">Reference proteome</keyword>
<organism evidence="2 3">
    <name type="scientific">Anatilimnocola aggregata</name>
    <dbReference type="NCBI Taxonomy" id="2528021"/>
    <lineage>
        <taxon>Bacteria</taxon>
        <taxon>Pseudomonadati</taxon>
        <taxon>Planctomycetota</taxon>
        <taxon>Planctomycetia</taxon>
        <taxon>Pirellulales</taxon>
        <taxon>Pirellulaceae</taxon>
        <taxon>Anatilimnocola</taxon>
    </lineage>
</organism>
<evidence type="ECO:0000313" key="3">
    <source>
        <dbReference type="Proteomes" id="UP000315017"/>
    </source>
</evidence>
<dbReference type="Proteomes" id="UP000315017">
    <property type="component" value="Chromosome"/>
</dbReference>
<sequence precursor="true">MKRIALFVCGMLLLVANTAEARRSRGGGSYYPQPVSVAPAFHNTTSAPPKVVAASNSSAQPVKVAQASHSTTGQPVKVVAAAHSSPAPQSAKAVTASYSTATAQGVANIMASRGVVGHFGGNPGYEGCGMGATAQAAYSICCYGNSGMATVDVGYAQGANGMWYCCRRYR</sequence>
<protein>
    <submittedName>
        <fullName evidence="2">Uncharacterized protein</fullName>
    </submittedName>
</protein>
<name>A0A517YED2_9BACT</name>
<dbReference type="RefSeq" id="WP_145091089.1">
    <property type="nucleotide sequence ID" value="NZ_CP036274.1"/>
</dbReference>
<feature type="chain" id="PRO_5022053297" evidence="1">
    <location>
        <begin position="22"/>
        <end position="170"/>
    </location>
</feature>
<gene>
    <name evidence="2" type="ORF">ETAA8_36800</name>
</gene>
<keyword evidence="1" id="KW-0732">Signal</keyword>
<dbReference type="KEGG" id="aagg:ETAA8_36800"/>
<dbReference type="EMBL" id="CP036274">
    <property type="protein sequence ID" value="QDU28577.1"/>
    <property type="molecule type" value="Genomic_DNA"/>
</dbReference>
<accession>A0A517YED2</accession>
<feature type="signal peptide" evidence="1">
    <location>
        <begin position="1"/>
        <end position="21"/>
    </location>
</feature>
<dbReference type="AlphaFoldDB" id="A0A517YED2"/>
<proteinExistence type="predicted"/>
<evidence type="ECO:0000313" key="2">
    <source>
        <dbReference type="EMBL" id="QDU28577.1"/>
    </source>
</evidence>
<evidence type="ECO:0000256" key="1">
    <source>
        <dbReference type="SAM" id="SignalP"/>
    </source>
</evidence>
<reference evidence="2 3" key="1">
    <citation type="submission" date="2019-02" db="EMBL/GenBank/DDBJ databases">
        <title>Deep-cultivation of Planctomycetes and their phenomic and genomic characterization uncovers novel biology.</title>
        <authorList>
            <person name="Wiegand S."/>
            <person name="Jogler M."/>
            <person name="Boedeker C."/>
            <person name="Pinto D."/>
            <person name="Vollmers J."/>
            <person name="Rivas-Marin E."/>
            <person name="Kohn T."/>
            <person name="Peeters S.H."/>
            <person name="Heuer A."/>
            <person name="Rast P."/>
            <person name="Oberbeckmann S."/>
            <person name="Bunk B."/>
            <person name="Jeske O."/>
            <person name="Meyerdierks A."/>
            <person name="Storesund J.E."/>
            <person name="Kallscheuer N."/>
            <person name="Luecker S."/>
            <person name="Lage O.M."/>
            <person name="Pohl T."/>
            <person name="Merkel B.J."/>
            <person name="Hornburger P."/>
            <person name="Mueller R.-W."/>
            <person name="Bruemmer F."/>
            <person name="Labrenz M."/>
            <person name="Spormann A.M."/>
            <person name="Op den Camp H."/>
            <person name="Overmann J."/>
            <person name="Amann R."/>
            <person name="Jetten M.S.M."/>
            <person name="Mascher T."/>
            <person name="Medema M.H."/>
            <person name="Devos D.P."/>
            <person name="Kaster A.-K."/>
            <person name="Ovreas L."/>
            <person name="Rohde M."/>
            <person name="Galperin M.Y."/>
            <person name="Jogler C."/>
        </authorList>
    </citation>
    <scope>NUCLEOTIDE SEQUENCE [LARGE SCALE GENOMIC DNA]</scope>
    <source>
        <strain evidence="2 3">ETA_A8</strain>
    </source>
</reference>